<dbReference type="WBParaSite" id="L893_g32570.t1">
    <property type="protein sequence ID" value="L893_g32570.t1"/>
    <property type="gene ID" value="L893_g32570"/>
</dbReference>
<organism evidence="1 2">
    <name type="scientific">Steinernema glaseri</name>
    <dbReference type="NCBI Taxonomy" id="37863"/>
    <lineage>
        <taxon>Eukaryota</taxon>
        <taxon>Metazoa</taxon>
        <taxon>Ecdysozoa</taxon>
        <taxon>Nematoda</taxon>
        <taxon>Chromadorea</taxon>
        <taxon>Rhabditida</taxon>
        <taxon>Tylenchina</taxon>
        <taxon>Panagrolaimomorpha</taxon>
        <taxon>Strongyloidoidea</taxon>
        <taxon>Steinernematidae</taxon>
        <taxon>Steinernema</taxon>
    </lineage>
</organism>
<evidence type="ECO:0000313" key="1">
    <source>
        <dbReference type="Proteomes" id="UP000095287"/>
    </source>
</evidence>
<evidence type="ECO:0000313" key="2">
    <source>
        <dbReference type="WBParaSite" id="L893_g32570.t1"/>
    </source>
</evidence>
<proteinExistence type="predicted"/>
<keyword evidence="1" id="KW-1185">Reference proteome</keyword>
<dbReference type="AlphaFoldDB" id="A0A1I8A3Q2"/>
<sequence length="262" mass="29266">MHWPDPLLLRNFSNTVIVIQICPYTRSRGRTLSEREAAVFFTSTSPQLADQDSDQTGLPRFLILPEQYAQSPSSGHRKVADRYVLMHVHGARALIGWYEFAVTSSAGEPLLVLEASPAFSEDLISDRGVEDEGRCLLQLMLHKVVWCQLIRRSIPKLQTEEVIQSKNGPTGGSGLSEMPNRCKCGSYSISRELDMSSSQNRVVQRVAVLLECLPSIARWRFGVTCFRLQSAFCAALSTVLRLICQETDIMLAELKSDMSDVV</sequence>
<reference evidence="2" key="1">
    <citation type="submission" date="2016-11" db="UniProtKB">
        <authorList>
            <consortium name="WormBaseParasite"/>
        </authorList>
    </citation>
    <scope>IDENTIFICATION</scope>
</reference>
<protein>
    <submittedName>
        <fullName evidence="2">UDENN domain-containing protein</fullName>
    </submittedName>
</protein>
<accession>A0A1I8A3Q2</accession>
<dbReference type="Proteomes" id="UP000095287">
    <property type="component" value="Unplaced"/>
</dbReference>
<name>A0A1I8A3Q2_9BILA</name>